<reference evidence="2 3" key="1">
    <citation type="submission" date="2020-08" db="EMBL/GenBank/DDBJ databases">
        <title>Oceanospirillum sp. nov. isolated from marine sediment.</title>
        <authorList>
            <person name="Ji X."/>
        </authorList>
    </citation>
    <scope>NUCLEOTIDE SEQUENCE [LARGE SCALE GENOMIC DNA]</scope>
    <source>
        <strain evidence="2 3">D5</strain>
    </source>
</reference>
<keyword evidence="1" id="KW-0472">Membrane</keyword>
<feature type="transmembrane region" description="Helical" evidence="1">
    <location>
        <begin position="67"/>
        <end position="91"/>
    </location>
</feature>
<evidence type="ECO:0000313" key="3">
    <source>
        <dbReference type="Proteomes" id="UP000565262"/>
    </source>
</evidence>
<keyword evidence="3" id="KW-1185">Reference proteome</keyword>
<keyword evidence="1" id="KW-1133">Transmembrane helix</keyword>
<keyword evidence="1" id="KW-0812">Transmembrane</keyword>
<feature type="transmembrane region" description="Helical" evidence="1">
    <location>
        <begin position="7"/>
        <end position="27"/>
    </location>
</feature>
<proteinExistence type="predicted"/>
<feature type="transmembrane region" description="Helical" evidence="1">
    <location>
        <begin position="185"/>
        <end position="203"/>
    </location>
</feature>
<sequence length="238" mass="25261">MIELVEIVLLTLLAGLAMPLGALLARIENIRPRWLENEFRHFVIAFGGGALLAAVALVLVPEGMKGLSLGMVVLSFTAGAICLMGLDIYLTRQQTSASQLVAMLSDFIPEAIALGATFATSASVGVLLAMIIALQNLPEGFNAYRELRSSTHFRSRNIVGIFTLMALLGPVCGVIGFYYLSGYPALLSGIMLFAAGGILYLIFQDIAPQAKLDKHWAPSLGAVMGFLLGMAGAMMTGH</sequence>
<feature type="transmembrane region" description="Helical" evidence="1">
    <location>
        <begin position="39"/>
        <end position="60"/>
    </location>
</feature>
<protein>
    <submittedName>
        <fullName evidence="2">Divalent cation transporter</fullName>
    </submittedName>
</protein>
<dbReference type="Proteomes" id="UP000565262">
    <property type="component" value="Unassembled WGS sequence"/>
</dbReference>
<comment type="caution">
    <text evidence="2">The sequence shown here is derived from an EMBL/GenBank/DDBJ whole genome shotgun (WGS) entry which is preliminary data.</text>
</comment>
<feature type="transmembrane region" description="Helical" evidence="1">
    <location>
        <begin position="111"/>
        <end position="137"/>
    </location>
</feature>
<evidence type="ECO:0000256" key="1">
    <source>
        <dbReference type="SAM" id="Phobius"/>
    </source>
</evidence>
<evidence type="ECO:0000313" key="2">
    <source>
        <dbReference type="EMBL" id="MBB1488964.1"/>
    </source>
</evidence>
<feature type="transmembrane region" description="Helical" evidence="1">
    <location>
        <begin position="215"/>
        <end position="235"/>
    </location>
</feature>
<gene>
    <name evidence="2" type="ORF">H4O21_20345</name>
</gene>
<dbReference type="EMBL" id="JACJFM010000040">
    <property type="protein sequence ID" value="MBB1488964.1"/>
    <property type="molecule type" value="Genomic_DNA"/>
</dbReference>
<organism evidence="2 3">
    <name type="scientific">Oceanospirillum sediminis</name>
    <dbReference type="NCBI Taxonomy" id="2760088"/>
    <lineage>
        <taxon>Bacteria</taxon>
        <taxon>Pseudomonadati</taxon>
        <taxon>Pseudomonadota</taxon>
        <taxon>Gammaproteobacteria</taxon>
        <taxon>Oceanospirillales</taxon>
        <taxon>Oceanospirillaceae</taxon>
        <taxon>Oceanospirillum</taxon>
    </lineage>
</organism>
<feature type="transmembrane region" description="Helical" evidence="1">
    <location>
        <begin position="158"/>
        <end position="179"/>
    </location>
</feature>
<accession>A0A839IWG4</accession>
<name>A0A839IWG4_9GAMM</name>
<dbReference type="RefSeq" id="WP_182810736.1">
    <property type="nucleotide sequence ID" value="NZ_JACJFM010000040.1"/>
</dbReference>
<dbReference type="AlphaFoldDB" id="A0A839IWG4"/>